<dbReference type="AlphaFoldDB" id="A0A7L7Z3Q3"/>
<dbReference type="RefSeq" id="WP_191148307.1">
    <property type="nucleotide sequence ID" value="NZ_CP061274.1"/>
</dbReference>
<proteinExistence type="predicted"/>
<dbReference type="InterPro" id="IPR036514">
    <property type="entry name" value="SGNH_hydro_sf"/>
</dbReference>
<dbReference type="Proteomes" id="UP000516660">
    <property type="component" value="Chromosome"/>
</dbReference>
<reference evidence="4 5" key="1">
    <citation type="submission" date="2020-08" db="EMBL/GenBank/DDBJ databases">
        <title>Description of Clavibacter zhangzhiyonge sp. nov., a phytopathogenic actinobacterium isolated from barley seeds, causing leaf brown spot and decline.</title>
        <authorList>
            <person name="Tian Q."/>
            <person name="Chuan J."/>
            <person name="Zhao W."/>
            <person name="Li X."/>
        </authorList>
    </citation>
    <scope>NUCLEOTIDE SEQUENCE [LARGE SCALE GENOMIC DNA]</scope>
    <source>
        <strain evidence="4 5">DM1</strain>
    </source>
</reference>
<organism evidence="4 5">
    <name type="scientific">Clavibacter zhangzhiyongii</name>
    <dbReference type="NCBI Taxonomy" id="2768071"/>
    <lineage>
        <taxon>Bacteria</taxon>
        <taxon>Bacillati</taxon>
        <taxon>Actinomycetota</taxon>
        <taxon>Actinomycetes</taxon>
        <taxon>Micrococcales</taxon>
        <taxon>Microbacteriaceae</taxon>
        <taxon>Clavibacter</taxon>
    </lineage>
</organism>
<evidence type="ECO:0000259" key="3">
    <source>
        <dbReference type="Pfam" id="PF13472"/>
    </source>
</evidence>
<dbReference type="SUPFAM" id="SSF52266">
    <property type="entry name" value="SGNH hydrolase"/>
    <property type="match status" value="1"/>
</dbReference>
<feature type="region of interest" description="Disordered" evidence="1">
    <location>
        <begin position="27"/>
        <end position="47"/>
    </location>
</feature>
<protein>
    <submittedName>
        <fullName evidence="4">Esterase</fullName>
    </submittedName>
</protein>
<feature type="compositionally biased region" description="Low complexity" evidence="1">
    <location>
        <begin position="32"/>
        <end position="47"/>
    </location>
</feature>
<keyword evidence="2" id="KW-0732">Signal</keyword>
<sequence>MPARRMARGAVSALAAVLLLAGCTSGNPQPTPTATEGAPEPSASASTAPEDLVRIVVMGDSNTNGFVGTLPQGIDQGMAYVDYVVGDPLTFAGGWGNDGATSTFMAANTPTVEDVDVALIMIGTNNRLAGVPDTQLDTDILQTVEKLAPKETVILGIPPQNASPETPPQVNAHLEEFADAQGFHYFDPWVNLTNKDMKWRSEFFRDGIHTNMTGYKLMGAEVRKYVRTEVLDDPAAQK</sequence>
<feature type="domain" description="SGNH hydrolase-type esterase" evidence="3">
    <location>
        <begin position="58"/>
        <end position="217"/>
    </location>
</feature>
<gene>
    <name evidence="4" type="ORF">H9X71_03270</name>
</gene>
<dbReference type="Gene3D" id="3.40.50.1110">
    <property type="entry name" value="SGNH hydrolase"/>
    <property type="match status" value="1"/>
</dbReference>
<dbReference type="PROSITE" id="PS51257">
    <property type="entry name" value="PROKAR_LIPOPROTEIN"/>
    <property type="match status" value="1"/>
</dbReference>
<name>A0A7L7Z3Q3_9MICO</name>
<dbReference type="InterPro" id="IPR051532">
    <property type="entry name" value="Ester_Hydrolysis_Enzymes"/>
</dbReference>
<dbReference type="EMBL" id="CP061274">
    <property type="protein sequence ID" value="QOD44384.1"/>
    <property type="molecule type" value="Genomic_DNA"/>
</dbReference>
<dbReference type="PANTHER" id="PTHR30383">
    <property type="entry name" value="THIOESTERASE 1/PROTEASE 1/LYSOPHOSPHOLIPASE L1"/>
    <property type="match status" value="1"/>
</dbReference>
<feature type="chain" id="PRO_5039402060" evidence="2">
    <location>
        <begin position="29"/>
        <end position="238"/>
    </location>
</feature>
<evidence type="ECO:0000313" key="5">
    <source>
        <dbReference type="Proteomes" id="UP000516660"/>
    </source>
</evidence>
<accession>A0A7L7Z3Q3</accession>
<dbReference type="Pfam" id="PF13472">
    <property type="entry name" value="Lipase_GDSL_2"/>
    <property type="match status" value="1"/>
</dbReference>
<keyword evidence="5" id="KW-1185">Reference proteome</keyword>
<feature type="signal peptide" evidence="2">
    <location>
        <begin position="1"/>
        <end position="28"/>
    </location>
</feature>
<evidence type="ECO:0000256" key="2">
    <source>
        <dbReference type="SAM" id="SignalP"/>
    </source>
</evidence>
<dbReference type="InterPro" id="IPR013830">
    <property type="entry name" value="SGNH_hydro"/>
</dbReference>
<evidence type="ECO:0000256" key="1">
    <source>
        <dbReference type="SAM" id="MobiDB-lite"/>
    </source>
</evidence>
<evidence type="ECO:0000313" key="4">
    <source>
        <dbReference type="EMBL" id="QOD44384.1"/>
    </source>
</evidence>
<dbReference type="KEGG" id="czh:H9X71_03270"/>